<evidence type="ECO:0000313" key="1">
    <source>
        <dbReference type="EMBL" id="RNB89671.1"/>
    </source>
</evidence>
<comment type="caution">
    <text evidence="1">The sequence shown here is derived from an EMBL/GenBank/DDBJ whole genome shotgun (WGS) entry which is preliminary data.</text>
</comment>
<proteinExistence type="predicted"/>
<gene>
    <name evidence="1" type="ORF">EDM56_10860</name>
</gene>
<dbReference type="Proteomes" id="UP000271031">
    <property type="component" value="Unassembled WGS sequence"/>
</dbReference>
<organism evidence="1 2">
    <name type="scientific">Brevibacillus fluminis</name>
    <dbReference type="NCBI Taxonomy" id="511487"/>
    <lineage>
        <taxon>Bacteria</taxon>
        <taxon>Bacillati</taxon>
        <taxon>Bacillota</taxon>
        <taxon>Bacilli</taxon>
        <taxon>Bacillales</taxon>
        <taxon>Paenibacillaceae</taxon>
        <taxon>Brevibacillus</taxon>
    </lineage>
</organism>
<dbReference type="AlphaFoldDB" id="A0A3M8DQF4"/>
<reference evidence="1 2" key="1">
    <citation type="submission" date="2018-10" db="EMBL/GenBank/DDBJ databases">
        <title>Phylogenomics of Brevibacillus.</title>
        <authorList>
            <person name="Dunlap C."/>
        </authorList>
    </citation>
    <scope>NUCLEOTIDE SEQUENCE [LARGE SCALE GENOMIC DNA]</scope>
    <source>
        <strain evidence="1 2">JCM 15716</strain>
    </source>
</reference>
<keyword evidence="1" id="KW-0238">DNA-binding</keyword>
<accession>A0A3M8DQF4</accession>
<dbReference type="InterPro" id="IPR058532">
    <property type="entry name" value="YjbR/MT2646/Rv2570-like"/>
</dbReference>
<dbReference type="RefSeq" id="WP_122917926.1">
    <property type="nucleotide sequence ID" value="NZ_RHHQ01000008.1"/>
</dbReference>
<dbReference type="Gene3D" id="3.90.1150.30">
    <property type="match status" value="1"/>
</dbReference>
<name>A0A3M8DQF4_9BACL</name>
<dbReference type="SUPFAM" id="SSF142906">
    <property type="entry name" value="YjbR-like"/>
    <property type="match status" value="1"/>
</dbReference>
<dbReference type="Pfam" id="PF04237">
    <property type="entry name" value="YjbR"/>
    <property type="match status" value="1"/>
</dbReference>
<sequence length="126" mass="14328">MLSNGKSITSKKGLEMLEEVRRICRSLPEVEEIVDGFGHTTCKVKGKSFIIMGDSDEGPSLSFKSNRENQAFLIQQEPFFKTPYIGQHGWVSVKQPENWEMLEGLIKEAYLRAAPKRLVEQVLGKR</sequence>
<dbReference type="OrthoDB" id="277063at2"/>
<evidence type="ECO:0000313" key="2">
    <source>
        <dbReference type="Proteomes" id="UP000271031"/>
    </source>
</evidence>
<protein>
    <submittedName>
        <fullName evidence="1">MmcQ/YjbR family DNA-binding protein</fullName>
    </submittedName>
</protein>
<dbReference type="EMBL" id="RHHQ01000008">
    <property type="protein sequence ID" value="RNB89671.1"/>
    <property type="molecule type" value="Genomic_DNA"/>
</dbReference>
<dbReference type="GO" id="GO:0003677">
    <property type="term" value="F:DNA binding"/>
    <property type="evidence" value="ECO:0007669"/>
    <property type="project" value="UniProtKB-KW"/>
</dbReference>
<dbReference type="InterPro" id="IPR038056">
    <property type="entry name" value="YjbR-like_sf"/>
</dbReference>
<keyword evidence="2" id="KW-1185">Reference proteome</keyword>